<reference evidence="1" key="2">
    <citation type="submission" date="2016-05" db="EMBL/GenBank/DDBJ databases">
        <title>Comparative analysis highlights variable genome content of wheat rusts and divergence of the mating loci.</title>
        <authorList>
            <person name="Cuomo C.A."/>
            <person name="Bakkeren G."/>
            <person name="Szabo L."/>
            <person name="Khalil H."/>
            <person name="Joly D."/>
            <person name="Goldberg J."/>
            <person name="Young S."/>
            <person name="Zeng Q."/>
            <person name="Fellers J."/>
        </authorList>
    </citation>
    <scope>NUCLEOTIDE SEQUENCE [LARGE SCALE GENOMIC DNA]</scope>
    <source>
        <strain evidence="1">1-1 BBBD Race 1</strain>
    </source>
</reference>
<evidence type="ECO:0000313" key="1">
    <source>
        <dbReference type="EMBL" id="OAV93188.1"/>
    </source>
</evidence>
<reference evidence="2 3" key="3">
    <citation type="journal article" date="2017" name="G3 (Bethesda)">
        <title>Comparative analysis highlights variable genome content of wheat rusts and divergence of the mating loci.</title>
        <authorList>
            <person name="Cuomo C.A."/>
            <person name="Bakkeren G."/>
            <person name="Khalil H.B."/>
            <person name="Panwar V."/>
            <person name="Joly D."/>
            <person name="Linning R."/>
            <person name="Sakthikumar S."/>
            <person name="Song X."/>
            <person name="Adiconis X."/>
            <person name="Fan L."/>
            <person name="Goldberg J.M."/>
            <person name="Levin J.Z."/>
            <person name="Young S."/>
            <person name="Zeng Q."/>
            <person name="Anikster Y."/>
            <person name="Bruce M."/>
            <person name="Wang M."/>
            <person name="Yin C."/>
            <person name="McCallum B."/>
            <person name="Szabo L.J."/>
            <person name="Hulbert S."/>
            <person name="Chen X."/>
            <person name="Fellers J.P."/>
        </authorList>
    </citation>
    <scope>NUCLEOTIDE SEQUENCE</scope>
    <source>
        <strain evidence="2">isolate 1-1 / race 1 (BBBD)</strain>
        <strain evidence="3">Isolate 1-1 / race 1 (BBBD)</strain>
    </source>
</reference>
<dbReference type="EMBL" id="ADAS02000053">
    <property type="protein sequence ID" value="OAV93188.1"/>
    <property type="molecule type" value="Genomic_DNA"/>
</dbReference>
<dbReference type="Proteomes" id="UP000005240">
    <property type="component" value="Unassembled WGS sequence"/>
</dbReference>
<evidence type="ECO:0000313" key="2">
    <source>
        <dbReference type="EnsemblFungi" id="PTTG_27381-t43_1-p1"/>
    </source>
</evidence>
<gene>
    <name evidence="1" type="ORF">PTTG_27381</name>
</gene>
<dbReference type="EnsemblFungi" id="PTTG_27381-t43_1">
    <property type="protein sequence ID" value="PTTG_27381-t43_1-p1"/>
    <property type="gene ID" value="PTTG_27381"/>
</dbReference>
<proteinExistence type="predicted"/>
<reference evidence="2" key="4">
    <citation type="submission" date="2025-05" db="UniProtKB">
        <authorList>
            <consortium name="EnsemblFungi"/>
        </authorList>
    </citation>
    <scope>IDENTIFICATION</scope>
    <source>
        <strain evidence="2">isolate 1-1 / race 1 (BBBD)</strain>
    </source>
</reference>
<protein>
    <submittedName>
        <fullName evidence="1 2">Uncharacterized protein</fullName>
    </submittedName>
</protein>
<evidence type="ECO:0000313" key="3">
    <source>
        <dbReference type="Proteomes" id="UP000005240"/>
    </source>
</evidence>
<name>A0A180GL45_PUCT1</name>
<dbReference type="VEuPathDB" id="FungiDB:PTTG_27381"/>
<organism evidence="1">
    <name type="scientific">Puccinia triticina (isolate 1-1 / race 1 (BBBD))</name>
    <name type="common">Brown leaf rust fungus</name>
    <dbReference type="NCBI Taxonomy" id="630390"/>
    <lineage>
        <taxon>Eukaryota</taxon>
        <taxon>Fungi</taxon>
        <taxon>Dikarya</taxon>
        <taxon>Basidiomycota</taxon>
        <taxon>Pucciniomycotina</taxon>
        <taxon>Pucciniomycetes</taxon>
        <taxon>Pucciniales</taxon>
        <taxon>Pucciniaceae</taxon>
        <taxon>Puccinia</taxon>
    </lineage>
</organism>
<reference evidence="1" key="1">
    <citation type="submission" date="2009-11" db="EMBL/GenBank/DDBJ databases">
        <authorList>
            <consortium name="The Broad Institute Genome Sequencing Platform"/>
            <person name="Ward D."/>
            <person name="Feldgarden M."/>
            <person name="Earl A."/>
            <person name="Young S.K."/>
            <person name="Zeng Q."/>
            <person name="Koehrsen M."/>
            <person name="Alvarado L."/>
            <person name="Berlin A."/>
            <person name="Bochicchio J."/>
            <person name="Borenstein D."/>
            <person name="Chapman S.B."/>
            <person name="Chen Z."/>
            <person name="Engels R."/>
            <person name="Freedman E."/>
            <person name="Gellesch M."/>
            <person name="Goldberg J."/>
            <person name="Griggs A."/>
            <person name="Gujja S."/>
            <person name="Heilman E."/>
            <person name="Heiman D."/>
            <person name="Hepburn T."/>
            <person name="Howarth C."/>
            <person name="Jen D."/>
            <person name="Larson L."/>
            <person name="Lewis B."/>
            <person name="Mehta T."/>
            <person name="Park D."/>
            <person name="Pearson M."/>
            <person name="Roberts A."/>
            <person name="Saif S."/>
            <person name="Shea T."/>
            <person name="Shenoy N."/>
            <person name="Sisk P."/>
            <person name="Stolte C."/>
            <person name="Sykes S."/>
            <person name="Thomson T."/>
            <person name="Walk T."/>
            <person name="White J."/>
            <person name="Yandava C."/>
            <person name="Izard J."/>
            <person name="Baranova O.V."/>
            <person name="Blanton J.M."/>
            <person name="Tanner A.C."/>
            <person name="Dewhirst F.E."/>
            <person name="Haas B."/>
            <person name="Nusbaum C."/>
            <person name="Birren B."/>
        </authorList>
    </citation>
    <scope>NUCLEOTIDE SEQUENCE [LARGE SCALE GENOMIC DNA]</scope>
    <source>
        <strain evidence="1">1-1 BBBD Race 1</strain>
    </source>
</reference>
<dbReference type="AlphaFoldDB" id="A0A180GL45"/>
<sequence length="101" mass="11221">MNIARIADGTQIPKYSVIEKPDGLNGLKHNPKPPKTVSKSQKALVAWSKFKKGIHVIRGQRMYREDGRKSNGLGQELVPLISDDDFIEVTGVAEGQKYSIM</sequence>
<accession>A0A180GL45</accession>
<keyword evidence="3" id="KW-1185">Reference proteome</keyword>